<comment type="caution">
    <text evidence="1">The sequence shown here is derived from an EMBL/GenBank/DDBJ whole genome shotgun (WGS) entry which is preliminary data.</text>
</comment>
<organism evidence="1 2">
    <name type="scientific">Rhododendron molle</name>
    <name type="common">Chinese azalea</name>
    <name type="synonym">Azalea mollis</name>
    <dbReference type="NCBI Taxonomy" id="49168"/>
    <lineage>
        <taxon>Eukaryota</taxon>
        <taxon>Viridiplantae</taxon>
        <taxon>Streptophyta</taxon>
        <taxon>Embryophyta</taxon>
        <taxon>Tracheophyta</taxon>
        <taxon>Spermatophyta</taxon>
        <taxon>Magnoliopsida</taxon>
        <taxon>eudicotyledons</taxon>
        <taxon>Gunneridae</taxon>
        <taxon>Pentapetalae</taxon>
        <taxon>asterids</taxon>
        <taxon>Ericales</taxon>
        <taxon>Ericaceae</taxon>
        <taxon>Ericoideae</taxon>
        <taxon>Rhodoreae</taxon>
        <taxon>Rhododendron</taxon>
    </lineage>
</organism>
<accession>A0ACC0NGA1</accession>
<sequence length="130" mass="14698">MEGRGGSRDSEEVGFGSTGGNRVEVSNGENAERNGKYPRRTRCVGRDSQAESTRLRSTVRKCPFNGQKWRGRRSGSQFEEALKVMEEGGNEEAREEFAKYWELSPKKVEVEGYLRSPLSRMKVFGANEEN</sequence>
<gene>
    <name evidence="1" type="ORF">RHMOL_Rhmol06G0232900</name>
</gene>
<evidence type="ECO:0000313" key="2">
    <source>
        <dbReference type="Proteomes" id="UP001062846"/>
    </source>
</evidence>
<keyword evidence="2" id="KW-1185">Reference proteome</keyword>
<dbReference type="EMBL" id="CM046393">
    <property type="protein sequence ID" value="KAI8552031.1"/>
    <property type="molecule type" value="Genomic_DNA"/>
</dbReference>
<dbReference type="Proteomes" id="UP001062846">
    <property type="component" value="Chromosome 6"/>
</dbReference>
<reference evidence="1" key="1">
    <citation type="submission" date="2022-02" db="EMBL/GenBank/DDBJ databases">
        <title>Plant Genome Project.</title>
        <authorList>
            <person name="Zhang R.-G."/>
        </authorList>
    </citation>
    <scope>NUCLEOTIDE SEQUENCE</scope>
    <source>
        <strain evidence="1">AT1</strain>
    </source>
</reference>
<evidence type="ECO:0000313" key="1">
    <source>
        <dbReference type="EMBL" id="KAI8552031.1"/>
    </source>
</evidence>
<name>A0ACC0NGA1_RHOML</name>
<protein>
    <submittedName>
        <fullName evidence="1">Uncharacterized protein</fullName>
    </submittedName>
</protein>
<proteinExistence type="predicted"/>